<accession>A0A1T4NZT3</accession>
<proteinExistence type="predicted"/>
<dbReference type="AlphaFoldDB" id="A0A1T4NZT3"/>
<name>A0A1T4NZT3_9PORP</name>
<dbReference type="Proteomes" id="UP000190121">
    <property type="component" value="Unassembled WGS sequence"/>
</dbReference>
<evidence type="ECO:0000256" key="1">
    <source>
        <dbReference type="SAM" id="SignalP"/>
    </source>
</evidence>
<keyword evidence="1" id="KW-0732">Signal</keyword>
<gene>
    <name evidence="2" type="ORF">SAMN02745171_01280</name>
</gene>
<keyword evidence="3" id="KW-1185">Reference proteome</keyword>
<dbReference type="STRING" id="29524.SAMN02745171_01280"/>
<dbReference type="RefSeq" id="WP_078737187.1">
    <property type="nucleotide sequence ID" value="NZ_FUXE01000013.1"/>
</dbReference>
<evidence type="ECO:0000313" key="3">
    <source>
        <dbReference type="Proteomes" id="UP000190121"/>
    </source>
</evidence>
<sequence length="235" mass="27889">MRKILFIYLCLLFLTPLFAQNRGASGKKTSIKEIFLMLPDDALDNRLPQKERKRMLTTIGQRPEFKEENEDSNYTYIEVCDERNGYMSVFYYYPEGYKYEICYWNLKDGKKLVAVNQYAGFGDVTFYLYEAGKLRLAPSYAPETKKVQVEDFFDTSLLNKKEKELLTELFNKRVVFEFSLPRRGTTIEMHLGSIPFDMEYETMFLDAGFEDKLQYKHVLFEWVNQTWKKKVKNGI</sequence>
<protein>
    <submittedName>
        <fullName evidence="2">Uncharacterized protein</fullName>
    </submittedName>
</protein>
<reference evidence="3" key="1">
    <citation type="submission" date="2017-02" db="EMBL/GenBank/DDBJ databases">
        <authorList>
            <person name="Varghese N."/>
            <person name="Submissions S."/>
        </authorList>
    </citation>
    <scope>NUCLEOTIDE SEQUENCE [LARGE SCALE GENOMIC DNA]</scope>
    <source>
        <strain evidence="3">ATCC 51356</strain>
    </source>
</reference>
<feature type="chain" id="PRO_5012391321" evidence="1">
    <location>
        <begin position="20"/>
        <end position="235"/>
    </location>
</feature>
<dbReference type="OrthoDB" id="1012157at2"/>
<dbReference type="EMBL" id="FUXE01000013">
    <property type="protein sequence ID" value="SJZ84689.1"/>
    <property type="molecule type" value="Genomic_DNA"/>
</dbReference>
<organism evidence="2 3">
    <name type="scientific">Porphyromonas circumdentaria</name>
    <dbReference type="NCBI Taxonomy" id="29524"/>
    <lineage>
        <taxon>Bacteria</taxon>
        <taxon>Pseudomonadati</taxon>
        <taxon>Bacteroidota</taxon>
        <taxon>Bacteroidia</taxon>
        <taxon>Bacteroidales</taxon>
        <taxon>Porphyromonadaceae</taxon>
        <taxon>Porphyromonas</taxon>
    </lineage>
</organism>
<feature type="signal peptide" evidence="1">
    <location>
        <begin position="1"/>
        <end position="19"/>
    </location>
</feature>
<evidence type="ECO:0000313" key="2">
    <source>
        <dbReference type="EMBL" id="SJZ84689.1"/>
    </source>
</evidence>